<feature type="signal peptide" evidence="1">
    <location>
        <begin position="1"/>
        <end position="26"/>
    </location>
</feature>
<evidence type="ECO:0000256" key="1">
    <source>
        <dbReference type="SAM" id="SignalP"/>
    </source>
</evidence>
<gene>
    <name evidence="2" type="ORF">MUDAN_MDHGFNIF_02563</name>
</gene>
<evidence type="ECO:0000313" key="3">
    <source>
        <dbReference type="Proteomes" id="UP000289996"/>
    </source>
</evidence>
<dbReference type="EMBL" id="UYIG01000046">
    <property type="protein sequence ID" value="VDG27731.1"/>
    <property type="molecule type" value="Genomic_DNA"/>
</dbReference>
<proteinExistence type="predicted"/>
<organism evidence="2 3">
    <name type="scientific">Lactiplantibacillus mudanjiangensis</name>
    <dbReference type="NCBI Taxonomy" id="1296538"/>
    <lineage>
        <taxon>Bacteria</taxon>
        <taxon>Bacillati</taxon>
        <taxon>Bacillota</taxon>
        <taxon>Bacilli</taxon>
        <taxon>Lactobacillales</taxon>
        <taxon>Lactobacillaceae</taxon>
        <taxon>Lactiplantibacillus</taxon>
    </lineage>
</organism>
<keyword evidence="1" id="KW-0732">Signal</keyword>
<dbReference type="AlphaFoldDB" id="A0A660E471"/>
<keyword evidence="3" id="KW-1185">Reference proteome</keyword>
<reference evidence="2 3" key="1">
    <citation type="submission" date="2018-11" db="EMBL/GenBank/DDBJ databases">
        <authorList>
            <person name="Wuyts S."/>
        </authorList>
    </citation>
    <scope>NUCLEOTIDE SEQUENCE [LARGE SCALE GENOMIC DNA]</scope>
    <source>
        <strain evidence="2">Lactobacillus mudanjiangensis AMBF249</strain>
    </source>
</reference>
<feature type="chain" id="PRO_5024803234" evidence="1">
    <location>
        <begin position="27"/>
        <end position="258"/>
    </location>
</feature>
<dbReference type="RefSeq" id="WP_130845270.1">
    <property type="nucleotide sequence ID" value="NZ_BJDY01000004.1"/>
</dbReference>
<dbReference type="OrthoDB" id="2258378at2"/>
<sequence length="258" mass="28384">MTVKQWITGTVALGLGLIAYGTLANAATATNPFDSGYYQATKTFKTHLYGTAQNITIPKGTIVQARTGMRTSKVGQDYQVGEMDLLNLNYSLRKTWPRANAGGVANMSAFNKSSLKAVAAPKYMPIQQLTASYTTGAVITRKMSQNWSKDAWLTVTTDGYVAHFAALKKANTRSQRKPDSVAKVTKTKRSGSTLSLYYRHHVKGVPDKRVAKTGKAQYRLTIVTKKEMTTNGDGSSLVNYINFKIGGKNYYTFYNMPN</sequence>
<dbReference type="Proteomes" id="UP000289996">
    <property type="component" value="Unassembled WGS sequence"/>
</dbReference>
<name>A0A660E471_9LACO</name>
<accession>A0A660E471</accession>
<protein>
    <submittedName>
        <fullName evidence="2">Uncharacterized protein</fullName>
    </submittedName>
</protein>
<evidence type="ECO:0000313" key="2">
    <source>
        <dbReference type="EMBL" id="VDG27731.1"/>
    </source>
</evidence>